<evidence type="ECO:0000256" key="1">
    <source>
        <dbReference type="ARBA" id="ARBA00022988"/>
    </source>
</evidence>
<keyword evidence="2 3" id="KW-0143">Chaperone</keyword>
<evidence type="ECO:0000256" key="2">
    <source>
        <dbReference type="ARBA" id="ARBA00023186"/>
    </source>
</evidence>
<dbReference type="Gene3D" id="1.10.4190.10">
    <property type="entry name" value="Urease accessory protein UreF"/>
    <property type="match status" value="1"/>
</dbReference>
<gene>
    <name evidence="3" type="primary">ureF</name>
    <name evidence="4" type="ORF">HNP33_001422</name>
</gene>
<proteinExistence type="inferred from homology"/>
<comment type="similarity">
    <text evidence="3">Belongs to the UreF family.</text>
</comment>
<comment type="subcellular location">
    <subcellularLocation>
        <location evidence="3">Cytoplasm</location>
    </subcellularLocation>
</comment>
<comment type="caution">
    <text evidence="4">The sequence shown here is derived from an EMBL/GenBank/DDBJ whole genome shotgun (WGS) entry which is preliminary data.</text>
</comment>
<keyword evidence="1 3" id="KW-0996">Nickel insertion</keyword>
<dbReference type="PIRSF" id="PIRSF009467">
    <property type="entry name" value="Ureas_acces_UreF"/>
    <property type="match status" value="1"/>
</dbReference>
<organism evidence="4 5">
    <name type="scientific">Comamonas odontotermitis</name>
    <dbReference type="NCBI Taxonomy" id="379895"/>
    <lineage>
        <taxon>Bacteria</taxon>
        <taxon>Pseudomonadati</taxon>
        <taxon>Pseudomonadota</taxon>
        <taxon>Betaproteobacteria</taxon>
        <taxon>Burkholderiales</taxon>
        <taxon>Comamonadaceae</taxon>
        <taxon>Comamonas</taxon>
    </lineage>
</organism>
<dbReference type="PANTHER" id="PTHR33620:SF1">
    <property type="entry name" value="UREASE ACCESSORY PROTEIN F"/>
    <property type="match status" value="1"/>
</dbReference>
<comment type="function">
    <text evidence="3">Required for maturation of urease via the functional incorporation of the urease nickel metallocenter.</text>
</comment>
<keyword evidence="5" id="KW-1185">Reference proteome</keyword>
<dbReference type="RefSeq" id="WP_418903825.1">
    <property type="nucleotide sequence ID" value="NZ_JACHKZ010000006.1"/>
</dbReference>
<keyword evidence="3" id="KW-0963">Cytoplasm</keyword>
<comment type="subunit">
    <text evidence="3">UreD, UreF and UreG form a complex that acts as a GTP-hydrolysis-dependent molecular chaperone, activating the urease apoprotein by helping to assemble the nickel containing metallocenter of UreC. The UreE protein probably delivers the nickel.</text>
</comment>
<evidence type="ECO:0000256" key="3">
    <source>
        <dbReference type="HAMAP-Rule" id="MF_01385"/>
    </source>
</evidence>
<dbReference type="InterPro" id="IPR002639">
    <property type="entry name" value="UreF"/>
</dbReference>
<sequence length="238" mass="25885">MGMPTEAQPAPLARSFLQLMWLASPALPIGGFSYSEGLEAAINAALVTTENEAGDWLVQQLHLSQSRGDMAVIAQAAMAWQATDLPRIAELNQWVRTTRESSELRLQTEQMGRSLVEWLRNRHADQAAILDTVTWLAAQDASYPIAFSFAAHCAGASAHDALLAYAFGWAENLVQAAVKAVPLGQSAGQRILARLTHEIPQAVACALALPDEARQAFSPMLAILSAQHEHQYSRLFRS</sequence>
<protein>
    <recommendedName>
        <fullName evidence="3">Urease accessory protein UreF</fullName>
    </recommendedName>
</protein>
<name>A0ABR6RDZ2_9BURK</name>
<evidence type="ECO:0000313" key="5">
    <source>
        <dbReference type="Proteomes" id="UP000562492"/>
    </source>
</evidence>
<dbReference type="EMBL" id="JACHKZ010000006">
    <property type="protein sequence ID" value="MBB6577367.1"/>
    <property type="molecule type" value="Genomic_DNA"/>
</dbReference>
<dbReference type="HAMAP" id="MF_01385">
    <property type="entry name" value="UreF"/>
    <property type="match status" value="1"/>
</dbReference>
<dbReference type="Pfam" id="PF01730">
    <property type="entry name" value="UreF"/>
    <property type="match status" value="1"/>
</dbReference>
<accession>A0ABR6RDZ2</accession>
<dbReference type="Proteomes" id="UP000562492">
    <property type="component" value="Unassembled WGS sequence"/>
</dbReference>
<dbReference type="PANTHER" id="PTHR33620">
    <property type="entry name" value="UREASE ACCESSORY PROTEIN F"/>
    <property type="match status" value="1"/>
</dbReference>
<evidence type="ECO:0000313" key="4">
    <source>
        <dbReference type="EMBL" id="MBB6577367.1"/>
    </source>
</evidence>
<dbReference type="InterPro" id="IPR038277">
    <property type="entry name" value="UreF_sf"/>
</dbReference>
<reference evidence="4 5" key="1">
    <citation type="submission" date="2020-08" db="EMBL/GenBank/DDBJ databases">
        <title>Functional genomics of gut bacteria from endangered species of beetles.</title>
        <authorList>
            <person name="Carlos-Shanley C."/>
        </authorList>
    </citation>
    <scope>NUCLEOTIDE SEQUENCE [LARGE SCALE GENOMIC DNA]</scope>
    <source>
        <strain evidence="4 5">S00124</strain>
    </source>
</reference>